<comment type="caution">
    <text evidence="8">The sequence shown here is derived from an EMBL/GenBank/DDBJ whole genome shotgun (WGS) entry which is preliminary data.</text>
</comment>
<feature type="binding site" evidence="5">
    <location>
        <position position="56"/>
    </location>
    <ligand>
        <name>ATP</name>
        <dbReference type="ChEBI" id="CHEBI:30616"/>
    </ligand>
</feature>
<dbReference type="SMART" id="SM00220">
    <property type="entry name" value="S_TKc"/>
    <property type="match status" value="1"/>
</dbReference>
<dbReference type="InterPro" id="IPR011009">
    <property type="entry name" value="Kinase-like_dom_sf"/>
</dbReference>
<evidence type="ECO:0000256" key="3">
    <source>
        <dbReference type="ARBA" id="ARBA00022777"/>
    </source>
</evidence>
<dbReference type="EMBL" id="VSRQ01000001">
    <property type="protein sequence ID" value="TYK53332.1"/>
    <property type="molecule type" value="Genomic_DNA"/>
</dbReference>
<gene>
    <name evidence="8" type="ORF">FXF68_06385</name>
</gene>
<dbReference type="CDD" id="cd14014">
    <property type="entry name" value="STKc_PknB_like"/>
    <property type="match status" value="1"/>
</dbReference>
<feature type="compositionally biased region" description="Gly residues" evidence="6">
    <location>
        <begin position="362"/>
        <end position="372"/>
    </location>
</feature>
<keyword evidence="2 5" id="KW-0547">Nucleotide-binding</keyword>
<dbReference type="InterPro" id="IPR008271">
    <property type="entry name" value="Ser/Thr_kinase_AS"/>
</dbReference>
<name>A0A5D3FZ71_9ACTN</name>
<dbReference type="SUPFAM" id="SSF56112">
    <property type="entry name" value="Protein kinase-like (PK-like)"/>
    <property type="match status" value="1"/>
</dbReference>
<evidence type="ECO:0000256" key="5">
    <source>
        <dbReference type="PROSITE-ProRule" id="PRU10141"/>
    </source>
</evidence>
<feature type="region of interest" description="Disordered" evidence="6">
    <location>
        <begin position="362"/>
        <end position="410"/>
    </location>
</feature>
<keyword evidence="8" id="KW-0723">Serine/threonine-protein kinase</keyword>
<dbReference type="PROSITE" id="PS50011">
    <property type="entry name" value="PROTEIN_KINASE_DOM"/>
    <property type="match status" value="1"/>
</dbReference>
<organism evidence="8 9">
    <name type="scientific">Actinomadura decatromicini</name>
    <dbReference type="NCBI Taxonomy" id="2604572"/>
    <lineage>
        <taxon>Bacteria</taxon>
        <taxon>Bacillati</taxon>
        <taxon>Actinomycetota</taxon>
        <taxon>Actinomycetes</taxon>
        <taxon>Streptosporangiales</taxon>
        <taxon>Thermomonosporaceae</taxon>
        <taxon>Actinomadura</taxon>
    </lineage>
</organism>
<keyword evidence="3 8" id="KW-0418">Kinase</keyword>
<dbReference type="Pfam" id="PF00069">
    <property type="entry name" value="Pkinase"/>
    <property type="match status" value="1"/>
</dbReference>
<dbReference type="PROSITE" id="PS00107">
    <property type="entry name" value="PROTEIN_KINASE_ATP"/>
    <property type="match status" value="1"/>
</dbReference>
<dbReference type="AlphaFoldDB" id="A0A5D3FZ71"/>
<keyword evidence="4 5" id="KW-0067">ATP-binding</keyword>
<evidence type="ECO:0000256" key="2">
    <source>
        <dbReference type="ARBA" id="ARBA00022741"/>
    </source>
</evidence>
<dbReference type="Gene3D" id="1.10.510.10">
    <property type="entry name" value="Transferase(Phosphotransferase) domain 1"/>
    <property type="match status" value="1"/>
</dbReference>
<dbReference type="PROSITE" id="PS00108">
    <property type="entry name" value="PROTEIN_KINASE_ST"/>
    <property type="match status" value="1"/>
</dbReference>
<dbReference type="Proteomes" id="UP000323505">
    <property type="component" value="Unassembled WGS sequence"/>
</dbReference>
<evidence type="ECO:0000256" key="4">
    <source>
        <dbReference type="ARBA" id="ARBA00022840"/>
    </source>
</evidence>
<dbReference type="InterPro" id="IPR000719">
    <property type="entry name" value="Prot_kinase_dom"/>
</dbReference>
<evidence type="ECO:0000256" key="1">
    <source>
        <dbReference type="ARBA" id="ARBA00022679"/>
    </source>
</evidence>
<reference evidence="8 9" key="1">
    <citation type="submission" date="2019-08" db="EMBL/GenBank/DDBJ databases">
        <title>Actinomadura sp. nov. CYP1-5 isolated from mountain soil.</title>
        <authorList>
            <person name="Songsumanus A."/>
            <person name="Kuncharoen N."/>
            <person name="Kudo T."/>
            <person name="Yuki M."/>
            <person name="Igarashi Y."/>
            <person name="Tanasupawat S."/>
        </authorList>
    </citation>
    <scope>NUCLEOTIDE SEQUENCE [LARGE SCALE GENOMIC DNA]</scope>
    <source>
        <strain evidence="8 9">CYP1-5</strain>
    </source>
</reference>
<keyword evidence="9" id="KW-1185">Reference proteome</keyword>
<feature type="domain" description="Protein kinase" evidence="7">
    <location>
        <begin position="28"/>
        <end position="279"/>
    </location>
</feature>
<evidence type="ECO:0000256" key="6">
    <source>
        <dbReference type="SAM" id="MobiDB-lite"/>
    </source>
</evidence>
<evidence type="ECO:0000313" key="9">
    <source>
        <dbReference type="Proteomes" id="UP000323505"/>
    </source>
</evidence>
<accession>A0A5D3FZ71</accession>
<keyword evidence="1" id="KW-0808">Transferase</keyword>
<dbReference type="PANTHER" id="PTHR43289:SF34">
    <property type="entry name" value="SERINE_THREONINE-PROTEIN KINASE YBDM-RELATED"/>
    <property type="match status" value="1"/>
</dbReference>
<dbReference type="InterPro" id="IPR017441">
    <property type="entry name" value="Protein_kinase_ATP_BS"/>
</dbReference>
<evidence type="ECO:0000259" key="7">
    <source>
        <dbReference type="PROSITE" id="PS50011"/>
    </source>
</evidence>
<sequence length="562" mass="58879">MRGIPPVRGRLFDVEPLRPEDPAEIGGYPLIARIGAGGMGQVYLGLTGGGRHIALKVIREGFEGPQALARFRREVATAERVRSRFAAAMVGAGLDAPPYWLATEYVPGPTLRQAVAEHGPLPPDTCLRLLAALAQGLLEIHGQGVQHRDLKPGNVILAPDGPRLIDFGIARGEGQTQITQTGAWNGTPGYVAPEVVREQEPVPASDVFSLAGTIAYAATGRPPFGGGRIEAIIHRTLSGEIDLDGADPRVAELVRLCAEKDPGARITPARLLEIAASTVAIADDPDYRRFVGAPRPAPVSVADAATSGLVPPERTRTTVTGRTGLRSRAAVIAAGAGVVAVVLGGAFAARAVFQDGGSGEGNGATGGGGGAQGARAGQGVQGGGSPTTPASSPAGGRTPGPDGRPPDEIFVKQPTMDYQMTKFSQKDYTCLPAIKPEKEDERVSSQLQVSAPREPYTKKSVTFTARIKYDRPNGYYIAAQVRDPGPSGSAGPAWVNSKPHLYPEGEEAGSNGLDLTYPDDFNWRGSQGGTGPLFPGVWTIVWFHVRPNGDAFYIGCDGFTVK</sequence>
<dbReference type="PANTHER" id="PTHR43289">
    <property type="entry name" value="MITOGEN-ACTIVATED PROTEIN KINASE KINASE KINASE 20-RELATED"/>
    <property type="match status" value="1"/>
</dbReference>
<proteinExistence type="predicted"/>
<dbReference type="Gene3D" id="3.30.200.20">
    <property type="entry name" value="Phosphorylase Kinase, domain 1"/>
    <property type="match status" value="1"/>
</dbReference>
<dbReference type="GO" id="GO:0005524">
    <property type="term" value="F:ATP binding"/>
    <property type="evidence" value="ECO:0007669"/>
    <property type="project" value="UniProtKB-UniRule"/>
</dbReference>
<protein>
    <submittedName>
        <fullName evidence="8">Serine/threonine protein kinase</fullName>
    </submittedName>
</protein>
<dbReference type="GO" id="GO:0004674">
    <property type="term" value="F:protein serine/threonine kinase activity"/>
    <property type="evidence" value="ECO:0007669"/>
    <property type="project" value="UniProtKB-KW"/>
</dbReference>
<evidence type="ECO:0000313" key="8">
    <source>
        <dbReference type="EMBL" id="TYK53332.1"/>
    </source>
</evidence>